<keyword evidence="1" id="KW-0813">Transport</keyword>
<evidence type="ECO:0000256" key="6">
    <source>
        <dbReference type="PROSITE-ProRule" id="PRU00433"/>
    </source>
</evidence>
<dbReference type="PANTHER" id="PTHR11961">
    <property type="entry name" value="CYTOCHROME C"/>
    <property type="match status" value="1"/>
</dbReference>
<dbReference type="InterPro" id="IPR009056">
    <property type="entry name" value="Cyt_c-like_dom"/>
</dbReference>
<protein>
    <submittedName>
        <fullName evidence="9">Cytochrome c</fullName>
    </submittedName>
</protein>
<keyword evidence="3 6" id="KW-0479">Metal-binding</keyword>
<feature type="signal peptide" evidence="7">
    <location>
        <begin position="1"/>
        <end position="29"/>
    </location>
</feature>
<dbReference type="PRINTS" id="PR00604">
    <property type="entry name" value="CYTCHRMECIAB"/>
</dbReference>
<keyword evidence="2 6" id="KW-0349">Heme</keyword>
<accession>A0ABU0MNI2</accession>
<dbReference type="InterPro" id="IPR036909">
    <property type="entry name" value="Cyt_c-like_dom_sf"/>
</dbReference>
<evidence type="ECO:0000313" key="10">
    <source>
        <dbReference type="Proteomes" id="UP001244552"/>
    </source>
</evidence>
<reference evidence="9 10" key="1">
    <citation type="submission" date="2023-07" db="EMBL/GenBank/DDBJ databases">
        <title>Genomic Encyclopedia of Type Strains, Phase IV (KMG-IV): sequencing the most valuable type-strain genomes for metagenomic binning, comparative biology and taxonomic classification.</title>
        <authorList>
            <person name="Goeker M."/>
        </authorList>
    </citation>
    <scope>NUCLEOTIDE SEQUENCE [LARGE SCALE GENOMIC DNA]</scope>
    <source>
        <strain evidence="9 10">DSM 19922</strain>
    </source>
</reference>
<feature type="domain" description="Cytochrome c" evidence="8">
    <location>
        <begin position="32"/>
        <end position="132"/>
    </location>
</feature>
<evidence type="ECO:0000256" key="3">
    <source>
        <dbReference type="ARBA" id="ARBA00022723"/>
    </source>
</evidence>
<evidence type="ECO:0000259" key="8">
    <source>
        <dbReference type="PROSITE" id="PS51007"/>
    </source>
</evidence>
<sequence>MKRNTAGLAAIGPALGLMLGLSAMMPAVAAAQDAEAGAKVFNQCKACHTIEAGGPNRVGPNLHGIVGRKVGSHDGFSYSEALKNAGKTWDEAGLDAYLTDPKAALPGNKMAFAGVKNEQARKDLIAFLKKNSE</sequence>
<dbReference type="Gene3D" id="1.10.760.10">
    <property type="entry name" value="Cytochrome c-like domain"/>
    <property type="match status" value="1"/>
</dbReference>
<evidence type="ECO:0000256" key="2">
    <source>
        <dbReference type="ARBA" id="ARBA00022617"/>
    </source>
</evidence>
<dbReference type="EMBL" id="JAUSVU010000014">
    <property type="protein sequence ID" value="MDQ0534889.1"/>
    <property type="molecule type" value="Genomic_DNA"/>
</dbReference>
<feature type="chain" id="PRO_5047296809" evidence="7">
    <location>
        <begin position="30"/>
        <end position="133"/>
    </location>
</feature>
<organism evidence="9 10">
    <name type="scientific">Azospirillum picis</name>
    <dbReference type="NCBI Taxonomy" id="488438"/>
    <lineage>
        <taxon>Bacteria</taxon>
        <taxon>Pseudomonadati</taxon>
        <taxon>Pseudomonadota</taxon>
        <taxon>Alphaproteobacteria</taxon>
        <taxon>Rhodospirillales</taxon>
        <taxon>Azospirillaceae</taxon>
        <taxon>Azospirillum</taxon>
    </lineage>
</organism>
<evidence type="ECO:0000256" key="4">
    <source>
        <dbReference type="ARBA" id="ARBA00022982"/>
    </source>
</evidence>
<evidence type="ECO:0000256" key="1">
    <source>
        <dbReference type="ARBA" id="ARBA00022448"/>
    </source>
</evidence>
<proteinExistence type="predicted"/>
<dbReference type="RefSeq" id="WP_246513227.1">
    <property type="nucleotide sequence ID" value="NZ_JAGINO010000015.1"/>
</dbReference>
<dbReference type="Pfam" id="PF00034">
    <property type="entry name" value="Cytochrom_C"/>
    <property type="match status" value="1"/>
</dbReference>
<comment type="caution">
    <text evidence="9">The sequence shown here is derived from an EMBL/GenBank/DDBJ whole genome shotgun (WGS) entry which is preliminary data.</text>
</comment>
<keyword evidence="5 6" id="KW-0408">Iron</keyword>
<evidence type="ECO:0000256" key="7">
    <source>
        <dbReference type="SAM" id="SignalP"/>
    </source>
</evidence>
<name>A0ABU0MNI2_9PROT</name>
<dbReference type="PROSITE" id="PS51007">
    <property type="entry name" value="CYTC"/>
    <property type="match status" value="1"/>
</dbReference>
<keyword evidence="7" id="KW-0732">Signal</keyword>
<keyword evidence="10" id="KW-1185">Reference proteome</keyword>
<keyword evidence="4" id="KW-0249">Electron transport</keyword>
<evidence type="ECO:0000256" key="5">
    <source>
        <dbReference type="ARBA" id="ARBA00023004"/>
    </source>
</evidence>
<dbReference type="Proteomes" id="UP001244552">
    <property type="component" value="Unassembled WGS sequence"/>
</dbReference>
<dbReference type="SUPFAM" id="SSF46626">
    <property type="entry name" value="Cytochrome c"/>
    <property type="match status" value="1"/>
</dbReference>
<evidence type="ECO:0000313" key="9">
    <source>
        <dbReference type="EMBL" id="MDQ0534889.1"/>
    </source>
</evidence>
<dbReference type="InterPro" id="IPR002327">
    <property type="entry name" value="Cyt_c_1A/1B"/>
</dbReference>
<gene>
    <name evidence="9" type="ORF">QO018_003766</name>
</gene>